<accession>A0ABV3D3Q4</accession>
<comment type="caution">
    <text evidence="5">The sequence shown here is derived from an EMBL/GenBank/DDBJ whole genome shotgun (WGS) entry which is preliminary data.</text>
</comment>
<dbReference type="InterPro" id="IPR006311">
    <property type="entry name" value="TAT_signal"/>
</dbReference>
<dbReference type="Gene3D" id="1.10.405.10">
    <property type="entry name" value="Guanine Nucleotide Dissociation Inhibitor, domain 1"/>
    <property type="match status" value="1"/>
</dbReference>
<dbReference type="Gene3D" id="3.90.660.10">
    <property type="match status" value="1"/>
</dbReference>
<dbReference type="EC" id="1.-.-.-" evidence="5"/>
<gene>
    <name evidence="5" type="ORF">AB0A76_28610</name>
</gene>
<protein>
    <submittedName>
        <fullName evidence="5">NAD(P)/FAD-dependent oxidoreductase</fullName>
        <ecNumber evidence="5">1.-.-.-</ecNumber>
    </submittedName>
</protein>
<dbReference type="EMBL" id="JBEZAM010000057">
    <property type="protein sequence ID" value="MEU7297118.1"/>
    <property type="molecule type" value="Genomic_DNA"/>
</dbReference>
<proteinExistence type="inferred from homology"/>
<sequence length="477" mass="49513">MNRHGGNDALSSDRTVGRRSLLKAAGATALASTLAATTAGRASATEELAWDAIVIGAGYAGGTAARELAAKGMRTLVLEARDRIGGRIWTGSFAGEQVEIGGGWFGPGQTNVERELQRYNITTSHDVAATRAVMPSGTGFTSQAPADAFGHLGTLFGQFYAGSETYFERPLEPLYRQDLLASVDATSLAARLGQLGLSTTDQKWINGSTSVFAGGPSSTGGLAGMAQWYQLAGGTYDGFLSTMSLKPAGGMISLLQAMLAGSTAKVRYNSPVTAITQGSTGLTTVKTASGVSFRAPVVVVAVPVNVWRTITFNPGLPQVHADAALEGVGVPTATKIWLQVRGVSDAVYAQAPEGSPILMMLPQKQLADGSRLYVAFAGAGLNVADAVAVQAAVRNLVPEATVVTYRAMQWGKDTYTRGGWALRKPGQLLRQLPAIQQPHGSMVFAGSDIASGWYGAFVEGAIESGLRAAQQAAVIAG</sequence>
<dbReference type="SUPFAM" id="SSF51905">
    <property type="entry name" value="FAD/NAD(P)-binding domain"/>
    <property type="match status" value="1"/>
</dbReference>
<dbReference type="Gene3D" id="3.50.50.60">
    <property type="entry name" value="FAD/NAD(P)-binding domain"/>
    <property type="match status" value="1"/>
</dbReference>
<dbReference type="InterPro" id="IPR001613">
    <property type="entry name" value="Flavin_amine_oxidase"/>
</dbReference>
<reference evidence="5 6" key="1">
    <citation type="submission" date="2024-06" db="EMBL/GenBank/DDBJ databases">
        <title>The Natural Products Discovery Center: Release of the First 8490 Sequenced Strains for Exploring Actinobacteria Biosynthetic Diversity.</title>
        <authorList>
            <person name="Kalkreuter E."/>
            <person name="Kautsar S.A."/>
            <person name="Yang D."/>
            <person name="Bader C.D."/>
            <person name="Teijaro C.N."/>
            <person name="Fluegel L."/>
            <person name="Davis C.M."/>
            <person name="Simpson J.R."/>
            <person name="Lauterbach L."/>
            <person name="Steele A.D."/>
            <person name="Gui C."/>
            <person name="Meng S."/>
            <person name="Li G."/>
            <person name="Viehrig K."/>
            <person name="Ye F."/>
            <person name="Su P."/>
            <person name="Kiefer A.F."/>
            <person name="Nichols A."/>
            <person name="Cepeda A.J."/>
            <person name="Yan W."/>
            <person name="Fan B."/>
            <person name="Jiang Y."/>
            <person name="Adhikari A."/>
            <person name="Zheng C.-J."/>
            <person name="Schuster L."/>
            <person name="Cowan T.M."/>
            <person name="Smanski M.J."/>
            <person name="Chevrette M.G."/>
            <person name="De Carvalho L.P.S."/>
            <person name="Shen B."/>
        </authorList>
    </citation>
    <scope>NUCLEOTIDE SEQUENCE [LARGE SCALE GENOMIC DNA]</scope>
    <source>
        <strain evidence="5 6">NPDC045705</strain>
    </source>
</reference>
<evidence type="ECO:0000313" key="6">
    <source>
        <dbReference type="Proteomes" id="UP001551210"/>
    </source>
</evidence>
<feature type="domain" description="Amine oxidase" evidence="4">
    <location>
        <begin position="63"/>
        <end position="471"/>
    </location>
</feature>
<dbReference type="Pfam" id="PF01593">
    <property type="entry name" value="Amino_oxidase"/>
    <property type="match status" value="1"/>
</dbReference>
<dbReference type="PRINTS" id="PR00757">
    <property type="entry name" value="AMINEOXDASEF"/>
</dbReference>
<organism evidence="5 6">
    <name type="scientific">Streptomyces exfoliatus</name>
    <name type="common">Streptomyces hydrogenans</name>
    <dbReference type="NCBI Taxonomy" id="1905"/>
    <lineage>
        <taxon>Bacteria</taxon>
        <taxon>Bacillati</taxon>
        <taxon>Actinomycetota</taxon>
        <taxon>Actinomycetes</taxon>
        <taxon>Kitasatosporales</taxon>
        <taxon>Streptomycetaceae</taxon>
        <taxon>Streptomyces</taxon>
    </lineage>
</organism>
<evidence type="ECO:0000256" key="1">
    <source>
        <dbReference type="ARBA" id="ARBA00001974"/>
    </source>
</evidence>
<evidence type="ECO:0000313" key="5">
    <source>
        <dbReference type="EMBL" id="MEU7297118.1"/>
    </source>
</evidence>
<dbReference type="GO" id="GO:0016491">
    <property type="term" value="F:oxidoreductase activity"/>
    <property type="evidence" value="ECO:0007669"/>
    <property type="project" value="UniProtKB-KW"/>
</dbReference>
<keyword evidence="3 5" id="KW-0560">Oxidoreductase</keyword>
<name>A0ABV3D3Q4_STREX</name>
<dbReference type="RefSeq" id="WP_359214131.1">
    <property type="nucleotide sequence ID" value="NZ_JBEZAM010000057.1"/>
</dbReference>
<evidence type="ECO:0000256" key="2">
    <source>
        <dbReference type="ARBA" id="ARBA00005995"/>
    </source>
</evidence>
<dbReference type="Proteomes" id="UP001551210">
    <property type="component" value="Unassembled WGS sequence"/>
</dbReference>
<evidence type="ECO:0000256" key="3">
    <source>
        <dbReference type="ARBA" id="ARBA00023002"/>
    </source>
</evidence>
<evidence type="ECO:0000259" key="4">
    <source>
        <dbReference type="Pfam" id="PF01593"/>
    </source>
</evidence>
<dbReference type="PANTHER" id="PTHR43563">
    <property type="entry name" value="AMINE OXIDASE"/>
    <property type="match status" value="1"/>
</dbReference>
<comment type="cofactor">
    <cofactor evidence="1">
        <name>FAD</name>
        <dbReference type="ChEBI" id="CHEBI:57692"/>
    </cofactor>
</comment>
<comment type="similarity">
    <text evidence="2">Belongs to the flavin monoamine oxidase family.</text>
</comment>
<keyword evidence="6" id="KW-1185">Reference proteome</keyword>
<dbReference type="InterPro" id="IPR050703">
    <property type="entry name" value="Flavin_MAO"/>
</dbReference>
<dbReference type="PROSITE" id="PS51318">
    <property type="entry name" value="TAT"/>
    <property type="match status" value="1"/>
</dbReference>
<dbReference type="PANTHER" id="PTHR43563:SF1">
    <property type="entry name" value="AMINE OXIDASE [FLAVIN-CONTAINING] B"/>
    <property type="match status" value="1"/>
</dbReference>
<dbReference type="InterPro" id="IPR036188">
    <property type="entry name" value="FAD/NAD-bd_sf"/>
</dbReference>
<dbReference type="InterPro" id="IPR002937">
    <property type="entry name" value="Amino_oxidase"/>
</dbReference>